<keyword evidence="3 9" id="KW-0812">Transmembrane</keyword>
<evidence type="ECO:0000256" key="7">
    <source>
        <dbReference type="ARBA" id="ARBA00023170"/>
    </source>
</evidence>
<evidence type="ECO:0000256" key="1">
    <source>
        <dbReference type="ARBA" id="ARBA00004141"/>
    </source>
</evidence>
<organism evidence="10 11">
    <name type="scientific">Sitophilus oryzae</name>
    <name type="common">Rice weevil</name>
    <name type="synonym">Curculio oryzae</name>
    <dbReference type="NCBI Taxonomy" id="7048"/>
    <lineage>
        <taxon>Eukaryota</taxon>
        <taxon>Metazoa</taxon>
        <taxon>Ecdysozoa</taxon>
        <taxon>Arthropoda</taxon>
        <taxon>Hexapoda</taxon>
        <taxon>Insecta</taxon>
        <taxon>Pterygota</taxon>
        <taxon>Neoptera</taxon>
        <taxon>Endopterygota</taxon>
        <taxon>Coleoptera</taxon>
        <taxon>Polyphaga</taxon>
        <taxon>Cucujiformia</taxon>
        <taxon>Curculionidae</taxon>
        <taxon>Dryophthorinae</taxon>
        <taxon>Sitophilus</taxon>
    </lineage>
</organism>
<dbReference type="GO" id="GO:0016020">
    <property type="term" value="C:membrane"/>
    <property type="evidence" value="ECO:0007669"/>
    <property type="project" value="UniProtKB-SubCell"/>
</dbReference>
<keyword evidence="4" id="KW-0552">Olfaction</keyword>
<dbReference type="AlphaFoldDB" id="A0A6J2XHR1"/>
<dbReference type="InParanoid" id="A0A6J2XHR1"/>
<dbReference type="GO" id="GO:0005549">
    <property type="term" value="F:odorant binding"/>
    <property type="evidence" value="ECO:0007669"/>
    <property type="project" value="InterPro"/>
</dbReference>
<dbReference type="InterPro" id="IPR004117">
    <property type="entry name" value="7tm6_olfct_rcpt"/>
</dbReference>
<evidence type="ECO:0000256" key="5">
    <source>
        <dbReference type="ARBA" id="ARBA00022989"/>
    </source>
</evidence>
<keyword evidence="7" id="KW-0675">Receptor</keyword>
<accession>A0A6J2XHR1</accession>
<feature type="transmembrane region" description="Helical" evidence="9">
    <location>
        <begin position="92"/>
        <end position="111"/>
    </location>
</feature>
<sequence length="188" mass="21917">VDSVADYIKSNKTLNLEYNRNCAKYISSEWYQLNVRYELNVIYERHILLLSYADVLCNSFITRLVICSLMCLGISILPLITSFVSMFKGCEIIIVVASVVIMTVVITHEFFNMGQALEDQFQMIYSELLNVSWYYWNSRNKKSYIVILTQSQKTVTFYSGFATKGNMESFLKYGRFLYGGLNFLYQMK</sequence>
<evidence type="ECO:0000313" key="11">
    <source>
        <dbReference type="RefSeq" id="XP_030750817.1"/>
    </source>
</evidence>
<dbReference type="Pfam" id="PF02949">
    <property type="entry name" value="7tm_6"/>
    <property type="match status" value="1"/>
</dbReference>
<evidence type="ECO:0000256" key="3">
    <source>
        <dbReference type="ARBA" id="ARBA00022692"/>
    </source>
</evidence>
<dbReference type="KEGG" id="soy:115878447"/>
<feature type="transmembrane region" description="Helical" evidence="9">
    <location>
        <begin position="60"/>
        <end position="80"/>
    </location>
</feature>
<keyword evidence="10" id="KW-1185">Reference proteome</keyword>
<feature type="non-terminal residue" evidence="11">
    <location>
        <position position="1"/>
    </location>
</feature>
<evidence type="ECO:0000256" key="9">
    <source>
        <dbReference type="SAM" id="Phobius"/>
    </source>
</evidence>
<name>A0A6J2XHR1_SITOR</name>
<gene>
    <name evidence="11" type="primary">LOC115878447</name>
</gene>
<evidence type="ECO:0000256" key="8">
    <source>
        <dbReference type="ARBA" id="ARBA00023224"/>
    </source>
</evidence>
<dbReference type="GeneID" id="115878447"/>
<comment type="subcellular location">
    <subcellularLocation>
        <location evidence="1">Membrane</location>
        <topology evidence="1">Multi-pass membrane protein</topology>
    </subcellularLocation>
</comment>
<dbReference type="GO" id="GO:0007165">
    <property type="term" value="P:signal transduction"/>
    <property type="evidence" value="ECO:0007669"/>
    <property type="project" value="UniProtKB-KW"/>
</dbReference>
<proteinExistence type="predicted"/>
<dbReference type="GO" id="GO:0004984">
    <property type="term" value="F:olfactory receptor activity"/>
    <property type="evidence" value="ECO:0007669"/>
    <property type="project" value="InterPro"/>
</dbReference>
<evidence type="ECO:0000256" key="2">
    <source>
        <dbReference type="ARBA" id="ARBA00022606"/>
    </source>
</evidence>
<reference evidence="11" key="1">
    <citation type="submission" date="2025-08" db="UniProtKB">
        <authorList>
            <consortium name="RefSeq"/>
        </authorList>
    </citation>
    <scope>IDENTIFICATION</scope>
    <source>
        <tissue evidence="11">Gonads</tissue>
    </source>
</reference>
<keyword evidence="5 9" id="KW-1133">Transmembrane helix</keyword>
<evidence type="ECO:0000256" key="4">
    <source>
        <dbReference type="ARBA" id="ARBA00022725"/>
    </source>
</evidence>
<evidence type="ECO:0000313" key="10">
    <source>
        <dbReference type="Proteomes" id="UP000504635"/>
    </source>
</evidence>
<dbReference type="Proteomes" id="UP000504635">
    <property type="component" value="Unplaced"/>
</dbReference>
<keyword evidence="6 9" id="KW-0472">Membrane</keyword>
<keyword evidence="8" id="KW-0807">Transducer</keyword>
<protein>
    <submittedName>
        <fullName evidence="11">Uncharacterized protein LOC115878447</fullName>
    </submittedName>
</protein>
<evidence type="ECO:0000256" key="6">
    <source>
        <dbReference type="ARBA" id="ARBA00023136"/>
    </source>
</evidence>
<keyword evidence="2" id="KW-0716">Sensory transduction</keyword>
<dbReference type="RefSeq" id="XP_030750817.1">
    <property type="nucleotide sequence ID" value="XM_030894957.1"/>
</dbReference>